<keyword evidence="4 6" id="KW-1133">Transmembrane helix</keyword>
<dbReference type="PANTHER" id="PTHR23291">
    <property type="entry name" value="BAX INHIBITOR-RELATED"/>
    <property type="match status" value="1"/>
</dbReference>
<keyword evidence="5 6" id="KW-0472">Membrane</keyword>
<evidence type="ECO:0000256" key="3">
    <source>
        <dbReference type="ARBA" id="ARBA00022692"/>
    </source>
</evidence>
<evidence type="ECO:0000313" key="8">
    <source>
        <dbReference type="Proteomes" id="UP000824211"/>
    </source>
</evidence>
<dbReference type="GO" id="GO:0005886">
    <property type="term" value="C:plasma membrane"/>
    <property type="evidence" value="ECO:0007669"/>
    <property type="project" value="TreeGrafter"/>
</dbReference>
<evidence type="ECO:0000256" key="5">
    <source>
        <dbReference type="ARBA" id="ARBA00023136"/>
    </source>
</evidence>
<evidence type="ECO:0000256" key="1">
    <source>
        <dbReference type="ARBA" id="ARBA00004141"/>
    </source>
</evidence>
<reference evidence="7" key="1">
    <citation type="journal article" date="2021" name="PeerJ">
        <title>Extensive microbial diversity within the chicken gut microbiome revealed by metagenomics and culture.</title>
        <authorList>
            <person name="Gilroy R."/>
            <person name="Ravi A."/>
            <person name="Getino M."/>
            <person name="Pursley I."/>
            <person name="Horton D.L."/>
            <person name="Alikhan N.F."/>
            <person name="Baker D."/>
            <person name="Gharbi K."/>
            <person name="Hall N."/>
            <person name="Watson M."/>
            <person name="Adriaenssens E.M."/>
            <person name="Foster-Nyarko E."/>
            <person name="Jarju S."/>
            <person name="Secka A."/>
            <person name="Antonio M."/>
            <person name="Oren A."/>
            <person name="Chaudhuri R.R."/>
            <person name="La Ragione R."/>
            <person name="Hildebrand F."/>
            <person name="Pallen M.J."/>
        </authorList>
    </citation>
    <scope>NUCLEOTIDE SEQUENCE</scope>
    <source>
        <strain evidence="7">ChiHjej9B8-13557</strain>
    </source>
</reference>
<dbReference type="AlphaFoldDB" id="A0A9D2S783"/>
<evidence type="ECO:0000256" key="4">
    <source>
        <dbReference type="ARBA" id="ARBA00022989"/>
    </source>
</evidence>
<feature type="transmembrane region" description="Helical" evidence="6">
    <location>
        <begin position="109"/>
        <end position="130"/>
    </location>
</feature>
<gene>
    <name evidence="7" type="ORF">H9771_08020</name>
</gene>
<evidence type="ECO:0000313" key="7">
    <source>
        <dbReference type="EMBL" id="HJB59578.1"/>
    </source>
</evidence>
<organism evidence="7 8">
    <name type="scientific">Candidatus Faecalibacterium faecipullorum</name>
    <dbReference type="NCBI Taxonomy" id="2838578"/>
    <lineage>
        <taxon>Bacteria</taxon>
        <taxon>Bacillati</taxon>
        <taxon>Bacillota</taxon>
        <taxon>Clostridia</taxon>
        <taxon>Eubacteriales</taxon>
        <taxon>Oscillospiraceae</taxon>
        <taxon>Faecalibacterium</taxon>
    </lineage>
</organism>
<dbReference type="Proteomes" id="UP000824211">
    <property type="component" value="Unassembled WGS sequence"/>
</dbReference>
<dbReference type="CDD" id="cd10432">
    <property type="entry name" value="BI-1-like_bacterial"/>
    <property type="match status" value="1"/>
</dbReference>
<dbReference type="InterPro" id="IPR006214">
    <property type="entry name" value="Bax_inhibitor_1-related"/>
</dbReference>
<comment type="similarity">
    <text evidence="2 6">Belongs to the BI1 family.</text>
</comment>
<comment type="subcellular location">
    <subcellularLocation>
        <location evidence="1">Membrane</location>
        <topology evidence="1">Multi-pass membrane protein</topology>
    </subcellularLocation>
</comment>
<dbReference type="EMBL" id="DWXX01000143">
    <property type="protein sequence ID" value="HJB59578.1"/>
    <property type="molecule type" value="Genomic_DNA"/>
</dbReference>
<feature type="transmembrane region" description="Helical" evidence="6">
    <location>
        <begin position="51"/>
        <end position="71"/>
    </location>
</feature>
<proteinExistence type="inferred from homology"/>
<dbReference type="Pfam" id="PF01027">
    <property type="entry name" value="Bax1-I"/>
    <property type="match status" value="1"/>
</dbReference>
<evidence type="ECO:0000256" key="2">
    <source>
        <dbReference type="ARBA" id="ARBA00010350"/>
    </source>
</evidence>
<feature type="transmembrane region" description="Helical" evidence="6">
    <location>
        <begin position="205"/>
        <end position="228"/>
    </location>
</feature>
<feature type="transmembrane region" description="Helical" evidence="6">
    <location>
        <begin position="167"/>
        <end position="184"/>
    </location>
</feature>
<protein>
    <submittedName>
        <fullName evidence="7">Bax inhibitor-1/YccA family protein</fullName>
    </submittedName>
</protein>
<evidence type="ECO:0000256" key="6">
    <source>
        <dbReference type="RuleBase" id="RU004379"/>
    </source>
</evidence>
<feature type="transmembrane region" description="Helical" evidence="6">
    <location>
        <begin position="27"/>
        <end position="45"/>
    </location>
</feature>
<dbReference type="PANTHER" id="PTHR23291:SF50">
    <property type="entry name" value="PROTEIN LIFEGUARD 4"/>
    <property type="match status" value="1"/>
</dbReference>
<accession>A0A9D2S783</accession>
<keyword evidence="3 6" id="KW-0812">Transmembrane</keyword>
<reference evidence="7" key="2">
    <citation type="submission" date="2021-04" db="EMBL/GenBank/DDBJ databases">
        <authorList>
            <person name="Gilroy R."/>
        </authorList>
    </citation>
    <scope>NUCLEOTIDE SEQUENCE</scope>
    <source>
        <strain evidence="7">ChiHjej9B8-13557</strain>
    </source>
</reference>
<name>A0A9D2S783_9FIRM</name>
<feature type="transmembrane region" description="Helical" evidence="6">
    <location>
        <begin position="83"/>
        <end position="103"/>
    </location>
</feature>
<comment type="caution">
    <text evidence="7">The sequence shown here is derived from an EMBL/GenBank/DDBJ whole genome shotgun (WGS) entry which is preliminary data.</text>
</comment>
<sequence>MNYYNNDYDRGYTEATMSAADYMARTYRWMAGGLGITFGVALLTAATPLFYLVNALYLVLTIAELGLVFYFSSRIQHMSVGAARGVFLAYSALNGMMLSYYFLAFSVGTLVMGFLSTAVYFGLMAVYGRTTSRDLTSWGPKLMMGLMAMLFTSLVGALFGFGIGASLLSSGIGLVIFMLLTAYDTQKLHQMYAYYSMDSALAEKASVYGALTLYLDFINIFLFVVRLLGMGGRSRD</sequence>